<dbReference type="STRING" id="1221996.QY95_00094"/>
<comment type="caution">
    <text evidence="1">The sequence shown here is derived from an EMBL/GenBank/DDBJ whole genome shotgun (WGS) entry which is preliminary data.</text>
</comment>
<dbReference type="Proteomes" id="UP000031563">
    <property type="component" value="Unassembled WGS sequence"/>
</dbReference>
<dbReference type="EMBL" id="JWIR02000012">
    <property type="protein sequence ID" value="KKB42245.1"/>
    <property type="molecule type" value="Genomic_DNA"/>
</dbReference>
<name>A0A0F5IAA1_BACTR</name>
<sequence>MYEAGNFTLHQAKQRVAPVSAAAAFLVSASKPRTKGVGRF</sequence>
<proteinExistence type="predicted"/>
<evidence type="ECO:0000313" key="2">
    <source>
        <dbReference type="Proteomes" id="UP000031563"/>
    </source>
</evidence>
<accession>A0A0F5IAA1</accession>
<dbReference type="AlphaFoldDB" id="A0A0F5IAA1"/>
<evidence type="ECO:0000313" key="1">
    <source>
        <dbReference type="EMBL" id="KKB42245.1"/>
    </source>
</evidence>
<organism evidence="1 2">
    <name type="scientific">Bacillus thermotolerans</name>
    <name type="common">Quasibacillus thermotolerans</name>
    <dbReference type="NCBI Taxonomy" id="1221996"/>
    <lineage>
        <taxon>Bacteria</taxon>
        <taxon>Bacillati</taxon>
        <taxon>Bacillota</taxon>
        <taxon>Bacilli</taxon>
        <taxon>Bacillales</taxon>
        <taxon>Bacillaceae</taxon>
        <taxon>Bacillus</taxon>
    </lineage>
</organism>
<protein>
    <submittedName>
        <fullName evidence="1">Uncharacterized protein</fullName>
    </submittedName>
</protein>
<keyword evidence="2" id="KW-1185">Reference proteome</keyword>
<reference evidence="1" key="1">
    <citation type="submission" date="2015-02" db="EMBL/GenBank/DDBJ databases">
        <title>Genome Assembly of Bacillaceae bacterium MTCC 8252.</title>
        <authorList>
            <person name="Verma A."/>
            <person name="Khatri I."/>
            <person name="Mual P."/>
            <person name="Subramanian S."/>
            <person name="Krishnamurthi S."/>
        </authorList>
    </citation>
    <scope>NUCLEOTIDE SEQUENCE [LARGE SCALE GENOMIC DNA]</scope>
    <source>
        <strain evidence="1">MTCC 8252</strain>
    </source>
</reference>
<gene>
    <name evidence="1" type="ORF">QY95_00094</name>
</gene>